<organism evidence="2 3">
    <name type="scientific">Deinococcus hohokamensis</name>
    <dbReference type="NCBI Taxonomy" id="309883"/>
    <lineage>
        <taxon>Bacteria</taxon>
        <taxon>Thermotogati</taxon>
        <taxon>Deinococcota</taxon>
        <taxon>Deinococci</taxon>
        <taxon>Deinococcales</taxon>
        <taxon>Deinococcaceae</taxon>
        <taxon>Deinococcus</taxon>
    </lineage>
</organism>
<gene>
    <name evidence="2" type="ORF">ACFO0D_03845</name>
</gene>
<evidence type="ECO:0000256" key="1">
    <source>
        <dbReference type="SAM" id="SignalP"/>
    </source>
</evidence>
<keyword evidence="1" id="KW-0732">Signal</keyword>
<feature type="signal peptide" evidence="1">
    <location>
        <begin position="1"/>
        <end position="27"/>
    </location>
</feature>
<feature type="chain" id="PRO_5046399163" evidence="1">
    <location>
        <begin position="28"/>
        <end position="126"/>
    </location>
</feature>
<comment type="caution">
    <text evidence="2">The sequence shown here is derived from an EMBL/GenBank/DDBJ whole genome shotgun (WGS) entry which is preliminary data.</text>
</comment>
<sequence length="126" mass="13044">MNRPGKARLCAALRVCVLGVPALSASATSLPVWLPALGQTAQLTRQGLTLPDGVRLNVAGSWGFDVQGIGEALGDGPRVRLGRTPDPKQVALTLEVLDRAGRITATRRFPSRPAGVRSAAPCAAPA</sequence>
<keyword evidence="3" id="KW-1185">Reference proteome</keyword>
<protein>
    <submittedName>
        <fullName evidence="2">Uncharacterized protein</fullName>
    </submittedName>
</protein>
<evidence type="ECO:0000313" key="2">
    <source>
        <dbReference type="EMBL" id="MFC4637471.1"/>
    </source>
</evidence>
<reference evidence="3" key="1">
    <citation type="journal article" date="2019" name="Int. J. Syst. Evol. Microbiol.">
        <title>The Global Catalogue of Microorganisms (GCM) 10K type strain sequencing project: providing services to taxonomists for standard genome sequencing and annotation.</title>
        <authorList>
            <consortium name="The Broad Institute Genomics Platform"/>
            <consortium name="The Broad Institute Genome Sequencing Center for Infectious Disease"/>
            <person name="Wu L."/>
            <person name="Ma J."/>
        </authorList>
    </citation>
    <scope>NUCLEOTIDE SEQUENCE [LARGE SCALE GENOMIC DNA]</scope>
    <source>
        <strain evidence="3">CCUG 55995</strain>
    </source>
</reference>
<dbReference type="RefSeq" id="WP_380060489.1">
    <property type="nucleotide sequence ID" value="NZ_JBHSEI010000001.1"/>
</dbReference>
<proteinExistence type="predicted"/>
<accession>A0ABV9I6L8</accession>
<dbReference type="EMBL" id="JBHSEI010000001">
    <property type="protein sequence ID" value="MFC4637471.1"/>
    <property type="molecule type" value="Genomic_DNA"/>
</dbReference>
<dbReference type="Proteomes" id="UP001595952">
    <property type="component" value="Unassembled WGS sequence"/>
</dbReference>
<name>A0ABV9I6L8_9DEIO</name>
<evidence type="ECO:0000313" key="3">
    <source>
        <dbReference type="Proteomes" id="UP001595952"/>
    </source>
</evidence>